<accession>A0AAP6MLA5</accession>
<dbReference type="InterPro" id="IPR011990">
    <property type="entry name" value="TPR-like_helical_dom_sf"/>
</dbReference>
<dbReference type="Proteomes" id="UP001302316">
    <property type="component" value="Unassembled WGS sequence"/>
</dbReference>
<feature type="compositionally biased region" description="Basic and acidic residues" evidence="3">
    <location>
        <begin position="17"/>
        <end position="39"/>
    </location>
</feature>
<dbReference type="PANTHER" id="PTHR12788">
    <property type="entry name" value="PROTEIN-TYROSINE SULFOTRANSFERASE 2"/>
    <property type="match status" value="1"/>
</dbReference>
<feature type="repeat" description="TPR" evidence="2">
    <location>
        <begin position="55"/>
        <end position="88"/>
    </location>
</feature>
<evidence type="ECO:0000313" key="4">
    <source>
        <dbReference type="EMBL" id="MEA5444252.1"/>
    </source>
</evidence>
<evidence type="ECO:0000256" key="2">
    <source>
        <dbReference type="PROSITE-ProRule" id="PRU00339"/>
    </source>
</evidence>
<dbReference type="Gene3D" id="1.25.40.10">
    <property type="entry name" value="Tetratricopeptide repeat domain"/>
    <property type="match status" value="2"/>
</dbReference>
<dbReference type="RefSeq" id="WP_346049265.1">
    <property type="nucleotide sequence ID" value="NZ_JAYGII010000001.1"/>
</dbReference>
<dbReference type="SUPFAM" id="SSF52540">
    <property type="entry name" value="P-loop containing nucleoside triphosphate hydrolases"/>
    <property type="match status" value="1"/>
</dbReference>
<dbReference type="Gene3D" id="3.40.50.300">
    <property type="entry name" value="P-loop containing nucleotide triphosphate hydrolases"/>
    <property type="match status" value="1"/>
</dbReference>
<feature type="region of interest" description="Disordered" evidence="3">
    <location>
        <begin position="1"/>
        <end position="39"/>
    </location>
</feature>
<organism evidence="4 5">
    <name type="scientific">Natronospira elongata</name>
    <dbReference type="NCBI Taxonomy" id="3110268"/>
    <lineage>
        <taxon>Bacteria</taxon>
        <taxon>Pseudomonadati</taxon>
        <taxon>Pseudomonadota</taxon>
        <taxon>Gammaproteobacteria</taxon>
        <taxon>Natronospirales</taxon>
        <taxon>Natronospiraceae</taxon>
        <taxon>Natronospira</taxon>
    </lineage>
</organism>
<dbReference type="AlphaFoldDB" id="A0AAP6MLA5"/>
<keyword evidence="5" id="KW-1185">Reference proteome</keyword>
<dbReference type="PROSITE" id="PS50005">
    <property type="entry name" value="TPR"/>
    <property type="match status" value="1"/>
</dbReference>
<dbReference type="SUPFAM" id="SSF48452">
    <property type="entry name" value="TPR-like"/>
    <property type="match status" value="1"/>
</dbReference>
<proteinExistence type="predicted"/>
<name>A0AAP6MLA5_9GAMM</name>
<keyword evidence="2" id="KW-0802">TPR repeat</keyword>
<dbReference type="PANTHER" id="PTHR12788:SF10">
    <property type="entry name" value="PROTEIN-TYROSINE SULFOTRANSFERASE"/>
    <property type="match status" value="1"/>
</dbReference>
<dbReference type="InterPro" id="IPR019734">
    <property type="entry name" value="TPR_rpt"/>
</dbReference>
<feature type="compositionally biased region" description="Polar residues" evidence="3">
    <location>
        <begin position="1"/>
        <end position="15"/>
    </location>
</feature>
<evidence type="ECO:0000313" key="5">
    <source>
        <dbReference type="Proteomes" id="UP001302316"/>
    </source>
</evidence>
<dbReference type="SMART" id="SM00028">
    <property type="entry name" value="TPR"/>
    <property type="match status" value="2"/>
</dbReference>
<comment type="caution">
    <text evidence="4">The sequence shown here is derived from an EMBL/GenBank/DDBJ whole genome shotgun (WGS) entry which is preliminary data.</text>
</comment>
<protein>
    <submittedName>
        <fullName evidence="4">Sulfotransferase</fullName>
    </submittedName>
</protein>
<evidence type="ECO:0000256" key="3">
    <source>
        <dbReference type="SAM" id="MobiDB-lite"/>
    </source>
</evidence>
<dbReference type="Pfam" id="PF13469">
    <property type="entry name" value="Sulfotransfer_3"/>
    <property type="match status" value="1"/>
</dbReference>
<evidence type="ECO:0000256" key="1">
    <source>
        <dbReference type="ARBA" id="ARBA00022679"/>
    </source>
</evidence>
<dbReference type="EMBL" id="JAYGII010000001">
    <property type="protein sequence ID" value="MEA5444252.1"/>
    <property type="molecule type" value="Genomic_DNA"/>
</dbReference>
<dbReference type="InterPro" id="IPR027417">
    <property type="entry name" value="P-loop_NTPase"/>
</dbReference>
<reference evidence="4 5" key="1">
    <citation type="submission" date="2023-12" db="EMBL/GenBank/DDBJ databases">
        <title>Whole-genome sequencing of halo(alkali)philic microorganisms from hypersaline lakes.</title>
        <authorList>
            <person name="Sorokin D.Y."/>
            <person name="Merkel A.Y."/>
            <person name="Messina E."/>
            <person name="Yakimov M."/>
        </authorList>
    </citation>
    <scope>NUCLEOTIDE SEQUENCE [LARGE SCALE GENOMIC DNA]</scope>
    <source>
        <strain evidence="4 5">AB-CW1</strain>
    </source>
</reference>
<dbReference type="InterPro" id="IPR026634">
    <property type="entry name" value="TPST-like"/>
</dbReference>
<gene>
    <name evidence="4" type="ORF">VCB98_00275</name>
</gene>
<sequence length="516" mass="58448">MSRDQASAQRKQVNGTKRPELKKKQQRVRDLRSRGDTRRALNTAAELAKEYPNDPECHFLLGLTLTDFQRFEAGQKCLERSLELAPKNHGLRLAVCQAMLETAEFEKLLDQSDNWSSLPKVAQDMGAVRAAALCELGRRSEAELVAKQILSSAPQSLSVYRHLLGYGLTSHDERFGRWLEKHLSGDGTWEGEKLAEGYFLLADYYHQRGEHEKALTAYIDANEKARPLLARKFNRPYRAEQEEKSVASITKNFPAEKLNNEPTASVSDNITRPVFILGMPRSGKSLVEYAIGAHPQVSAKRELPPFTVLGLSLERKTGKTMSQVLGLLDAKQRATIGARYLKAIQSSEVTEPWSTDTNPINLRGAGFLWATVPGSRIVLIKRDPLDLAFANFAKFMPRFPHGQLPLFETGHRTRMMLSLIDFWAENLGDRCLVVEYESFVREPEVHTRRVLELLDLPWDDSCRPAEKKRVVASNNVDSRERAAPDEQFVGLAAPYRKWLEPMIEGLGEYGERYRQN</sequence>
<dbReference type="Pfam" id="PF13181">
    <property type="entry name" value="TPR_8"/>
    <property type="match status" value="2"/>
</dbReference>
<dbReference type="GO" id="GO:0008476">
    <property type="term" value="F:protein-tyrosine sulfotransferase activity"/>
    <property type="evidence" value="ECO:0007669"/>
    <property type="project" value="InterPro"/>
</dbReference>
<keyword evidence="1" id="KW-0808">Transferase</keyword>